<dbReference type="GeneID" id="25913593"/>
<evidence type="ECO:0000313" key="1">
    <source>
        <dbReference type="EMBL" id="KNC74360.1"/>
    </source>
</evidence>
<dbReference type="EMBL" id="KQ244484">
    <property type="protein sequence ID" value="KNC74360.1"/>
    <property type="molecule type" value="Genomic_DNA"/>
</dbReference>
<name>A0A0L0FC71_9EUKA</name>
<accession>A0A0L0FC71</accession>
<proteinExistence type="predicted"/>
<organism evidence="1 2">
    <name type="scientific">Sphaeroforma arctica JP610</name>
    <dbReference type="NCBI Taxonomy" id="667725"/>
    <lineage>
        <taxon>Eukaryota</taxon>
        <taxon>Ichthyosporea</taxon>
        <taxon>Ichthyophonida</taxon>
        <taxon>Sphaeroforma</taxon>
    </lineage>
</organism>
<feature type="non-terminal residue" evidence="1">
    <location>
        <position position="98"/>
    </location>
</feature>
<reference evidence="1 2" key="1">
    <citation type="submission" date="2011-02" db="EMBL/GenBank/DDBJ databases">
        <title>The Genome Sequence of Sphaeroforma arctica JP610.</title>
        <authorList>
            <consortium name="The Broad Institute Genome Sequencing Platform"/>
            <person name="Russ C."/>
            <person name="Cuomo C."/>
            <person name="Young S.K."/>
            <person name="Zeng Q."/>
            <person name="Gargeya S."/>
            <person name="Alvarado L."/>
            <person name="Berlin A."/>
            <person name="Chapman S.B."/>
            <person name="Chen Z."/>
            <person name="Freedman E."/>
            <person name="Gellesch M."/>
            <person name="Goldberg J."/>
            <person name="Griggs A."/>
            <person name="Gujja S."/>
            <person name="Heilman E."/>
            <person name="Heiman D."/>
            <person name="Howarth C."/>
            <person name="Mehta T."/>
            <person name="Neiman D."/>
            <person name="Pearson M."/>
            <person name="Roberts A."/>
            <person name="Saif S."/>
            <person name="Shea T."/>
            <person name="Shenoy N."/>
            <person name="Sisk P."/>
            <person name="Stolte C."/>
            <person name="Sykes S."/>
            <person name="White J."/>
            <person name="Yandava C."/>
            <person name="Burger G."/>
            <person name="Gray M.W."/>
            <person name="Holland P.W.H."/>
            <person name="King N."/>
            <person name="Lang F.B.F."/>
            <person name="Roger A.J."/>
            <person name="Ruiz-Trillo I."/>
            <person name="Haas B."/>
            <person name="Nusbaum C."/>
            <person name="Birren B."/>
        </authorList>
    </citation>
    <scope>NUCLEOTIDE SEQUENCE [LARGE SCALE GENOMIC DNA]</scope>
    <source>
        <strain evidence="1 2">JP610</strain>
    </source>
</reference>
<dbReference type="AlphaFoldDB" id="A0A0L0FC71"/>
<dbReference type="RefSeq" id="XP_014148262.1">
    <property type="nucleotide sequence ID" value="XM_014292787.1"/>
</dbReference>
<evidence type="ECO:0000313" key="2">
    <source>
        <dbReference type="Proteomes" id="UP000054560"/>
    </source>
</evidence>
<sequence length="98" mass="11065">MSRVGVTAVDEVSLRHQYVDGARSGTKERLGQGFWCKCRGHKGQAAHSRSRPPHIAISSVLSILGFRSKLSRQYSARYTIDTDFHDTKLAQVDRYQKT</sequence>
<protein>
    <submittedName>
        <fullName evidence="1">Uncharacterized protein</fullName>
    </submittedName>
</protein>
<dbReference type="Proteomes" id="UP000054560">
    <property type="component" value="Unassembled WGS sequence"/>
</dbReference>
<gene>
    <name evidence="1" type="ORF">SARC_13089</name>
</gene>
<keyword evidence="2" id="KW-1185">Reference proteome</keyword>